<comment type="caution">
    <text evidence="6">The sequence shown here is derived from an EMBL/GenBank/DDBJ whole genome shotgun (WGS) entry which is preliminary data.</text>
</comment>
<keyword evidence="7" id="KW-1185">Reference proteome</keyword>
<dbReference type="Proteomes" id="UP000281343">
    <property type="component" value="Unassembled WGS sequence"/>
</dbReference>
<evidence type="ECO:0000256" key="2">
    <source>
        <dbReference type="PIRNR" id="PIRNR001365"/>
    </source>
</evidence>
<dbReference type="SMART" id="SM01130">
    <property type="entry name" value="DHDPS"/>
    <property type="match status" value="1"/>
</dbReference>
<organism evidence="6 7">
    <name type="scientific">Rhodophyticola porphyridii</name>
    <dbReference type="NCBI Taxonomy" id="1852017"/>
    <lineage>
        <taxon>Bacteria</taxon>
        <taxon>Pseudomonadati</taxon>
        <taxon>Pseudomonadota</taxon>
        <taxon>Alphaproteobacteria</taxon>
        <taxon>Rhodobacterales</taxon>
        <taxon>Roseobacteraceae</taxon>
        <taxon>Rhodophyticola</taxon>
    </lineage>
</organism>
<dbReference type="GO" id="GO:0008840">
    <property type="term" value="F:4-hydroxy-tetrahydrodipicolinate synthase activity"/>
    <property type="evidence" value="ECO:0007669"/>
    <property type="project" value="TreeGrafter"/>
</dbReference>
<feature type="active site" description="Proton donor/acceptor" evidence="3">
    <location>
        <position position="135"/>
    </location>
</feature>
<feature type="binding site" evidence="4">
    <location>
        <position position="206"/>
    </location>
    <ligand>
        <name>pyruvate</name>
        <dbReference type="ChEBI" id="CHEBI:15361"/>
    </ligand>
</feature>
<dbReference type="InterPro" id="IPR013785">
    <property type="entry name" value="Aldolase_TIM"/>
</dbReference>
<keyword evidence="1 2" id="KW-0456">Lyase</keyword>
<feature type="binding site" evidence="4">
    <location>
        <position position="44"/>
    </location>
    <ligand>
        <name>pyruvate</name>
        <dbReference type="ChEBI" id="CHEBI:15361"/>
    </ligand>
</feature>
<comment type="similarity">
    <text evidence="2">Belongs to the DapA family.</text>
</comment>
<dbReference type="AlphaFoldDB" id="A0A3L9Y0B5"/>
<dbReference type="PRINTS" id="PR00146">
    <property type="entry name" value="DHPICSNTHASE"/>
</dbReference>
<dbReference type="EMBL" id="RCNT01000004">
    <property type="protein sequence ID" value="RMA42249.1"/>
    <property type="molecule type" value="Genomic_DNA"/>
</dbReference>
<evidence type="ECO:0000256" key="5">
    <source>
        <dbReference type="SAM" id="MobiDB-lite"/>
    </source>
</evidence>
<accession>A0A3L9Y0B5</accession>
<dbReference type="CDD" id="cd00408">
    <property type="entry name" value="DHDPS-like"/>
    <property type="match status" value="1"/>
</dbReference>
<feature type="active site" description="Schiff-base intermediate with substrate" evidence="3">
    <location>
        <position position="165"/>
    </location>
</feature>
<evidence type="ECO:0000313" key="7">
    <source>
        <dbReference type="Proteomes" id="UP000281343"/>
    </source>
</evidence>
<proteinExistence type="inferred from homology"/>
<dbReference type="OrthoDB" id="9782828at2"/>
<feature type="region of interest" description="Disordered" evidence="5">
    <location>
        <begin position="258"/>
        <end position="289"/>
    </location>
</feature>
<dbReference type="PANTHER" id="PTHR12128">
    <property type="entry name" value="DIHYDRODIPICOLINATE SYNTHASE"/>
    <property type="match status" value="1"/>
</dbReference>
<gene>
    <name evidence="6" type="ORF">D9R08_09010</name>
</gene>
<evidence type="ECO:0000313" key="6">
    <source>
        <dbReference type="EMBL" id="RMA42249.1"/>
    </source>
</evidence>
<evidence type="ECO:0000256" key="3">
    <source>
        <dbReference type="PIRSR" id="PIRSR001365-1"/>
    </source>
</evidence>
<evidence type="ECO:0000256" key="1">
    <source>
        <dbReference type="ARBA" id="ARBA00023239"/>
    </source>
</evidence>
<name>A0A3L9Y0B5_9RHOB</name>
<protein>
    <submittedName>
        <fullName evidence="6">Dihydrodipicolinate synthase family protein</fullName>
    </submittedName>
</protein>
<dbReference type="InterPro" id="IPR002220">
    <property type="entry name" value="DapA-like"/>
</dbReference>
<sequence length="289" mass="30461">MQGVIAAVPTPVDAAGAPVRDLFAEHCRWALANGCDGLNILGSTGEANSFDTTTRRAVMGWATEACPAERLMVGTGTPSLAETVALTEAADDLGYGVALVLPPYYYKPASEAGLIAWYMALHAALGGRPIRIHFYNFPQMTGLNIPVPVIAALAMRAPERFTGIKDSSGDLAYCAGIVALGRDLAVFPSSETVLPHARPDGFAGCISATVNVTAPLCAQVWAKNGEGTADLSEEIARQRAAMAGPSLIPAVKHMVSRRTGDPRWRHTLPPLRPLPDGAARDLETVLSHP</sequence>
<dbReference type="RefSeq" id="WP_121897728.1">
    <property type="nucleotide sequence ID" value="NZ_RCNT01000004.1"/>
</dbReference>
<evidence type="ECO:0000256" key="4">
    <source>
        <dbReference type="PIRSR" id="PIRSR001365-2"/>
    </source>
</evidence>
<dbReference type="Pfam" id="PF00701">
    <property type="entry name" value="DHDPS"/>
    <property type="match status" value="1"/>
</dbReference>
<dbReference type="PANTHER" id="PTHR12128:SF67">
    <property type="entry name" value="BLR3884 PROTEIN"/>
    <property type="match status" value="1"/>
</dbReference>
<reference evidence="6 7" key="1">
    <citation type="submission" date="2018-10" db="EMBL/GenBank/DDBJ databases">
        <authorList>
            <person name="Jung H.S."/>
            <person name="Jeon C.O."/>
        </authorList>
    </citation>
    <scope>NUCLEOTIDE SEQUENCE [LARGE SCALE GENOMIC DNA]</scope>
    <source>
        <strain evidence="6 7">MA-7-27</strain>
    </source>
</reference>
<dbReference type="Gene3D" id="3.20.20.70">
    <property type="entry name" value="Aldolase class I"/>
    <property type="match status" value="1"/>
</dbReference>
<dbReference type="SUPFAM" id="SSF51569">
    <property type="entry name" value="Aldolase"/>
    <property type="match status" value="1"/>
</dbReference>
<dbReference type="PIRSF" id="PIRSF001365">
    <property type="entry name" value="DHDPS"/>
    <property type="match status" value="1"/>
</dbReference>